<proteinExistence type="predicted"/>
<feature type="compositionally biased region" description="Polar residues" evidence="2">
    <location>
        <begin position="81"/>
        <end position="91"/>
    </location>
</feature>
<sequence>MGEGVTASQLDAPDLMGQVSSASSMRASELSQQASETTSVGQTSRATTARSAKHVQIATLPDSSGDNLTNESAGRRRSIPEGSSSATSLPGQPSPEERIRLLMDAYSPRKSLSARSARFSPRPLDSSRKRNSAPANAAAQGMLAKETSKVVSTYSQMVTKLAAIYNDERKIAEGKEKERQHLVETLRDLEASSITPATLQGSPEQATIVELRERVGTLASEVEEASKISRMCEHMVERIRLSAQRKELKIKHLKVLHDRVATDRDQAELNMHRAQDERLAAENKVFDLEADLEDSQTRNQQALAGLRRVVEKREEMLLQRSLWENRVQADIDAIQRAERERDLRTKLVINSFHSVKAHVSHQSAKEKAEDYEERLRKVEQSTGLHIDLRNVGDVVDLVMRQRKLKDLQVDKVRGEARREALAEELRELHAVVWSLANVPERSSKMLDEFTGPMRRAEARAERAARDVETHTTLALKLKSWLRNLMEKLATVDMLVGNDRRNSQPDSVPAPAGPPVHLTMADADLIKAVETLENRLYRCLLIASAPTDAGGDTGRDPRTPRMARQSVFPTPIASPRSNAPTSPRNAQKTPMLSPMASFARRFDKLLESSQSGGSDDTNQPSSLDASVRSSLRSTGSLAASITGPLLSSSTGSLFASTTGSLLGSILEGIVSSVDDGKEATREASEPSVPGPAEADRKTESTGKIAPTSGKLRATLRPKLAAVTTLLRPKTATTRGSLSATTRVNGTPRAAAGRPPPPPGKTSQPQTPRLASSRTTPDGLETHTQTQPITPSPVQTARALRTGLMSARPRVTLEVNLLGSETTGRTPRDGDAPAGGTRRRPASAHPLLQAATTQLQTLKPEQLEALVLGQSTPRDVALDLLSRPGGNNWRLDQKIRNLRECFMTGPNAEDANDSENRAAMARSRSARRSAVMKSREKTLLDDEVVLEREDIKQQSAKIMDLLRVAEKKWEDDERRAQESERDRVEAAALNGKDRTAQMLNRLARPKKLSRS</sequence>
<dbReference type="EMBL" id="DF237180">
    <property type="protein sequence ID" value="GAQ85349.1"/>
    <property type="molecule type" value="Genomic_DNA"/>
</dbReference>
<feature type="region of interest" description="Disordered" evidence="2">
    <location>
        <begin position="675"/>
        <end position="711"/>
    </location>
</feature>
<reference evidence="3 4" key="1">
    <citation type="journal article" date="2014" name="Nat. Commun.">
        <title>Klebsormidium flaccidum genome reveals primary factors for plant terrestrial adaptation.</title>
        <authorList>
            <person name="Hori K."/>
            <person name="Maruyama F."/>
            <person name="Fujisawa T."/>
            <person name="Togashi T."/>
            <person name="Yamamoto N."/>
            <person name="Seo M."/>
            <person name="Sato S."/>
            <person name="Yamada T."/>
            <person name="Mori H."/>
            <person name="Tajima N."/>
            <person name="Moriyama T."/>
            <person name="Ikeuchi M."/>
            <person name="Watanabe M."/>
            <person name="Wada H."/>
            <person name="Kobayashi K."/>
            <person name="Saito M."/>
            <person name="Masuda T."/>
            <person name="Sasaki-Sekimoto Y."/>
            <person name="Mashiguchi K."/>
            <person name="Awai K."/>
            <person name="Shimojima M."/>
            <person name="Masuda S."/>
            <person name="Iwai M."/>
            <person name="Nobusawa T."/>
            <person name="Narise T."/>
            <person name="Kondo S."/>
            <person name="Saito H."/>
            <person name="Sato R."/>
            <person name="Murakawa M."/>
            <person name="Ihara Y."/>
            <person name="Oshima-Yamada Y."/>
            <person name="Ohtaka K."/>
            <person name="Satoh M."/>
            <person name="Sonobe K."/>
            <person name="Ishii M."/>
            <person name="Ohtani R."/>
            <person name="Kanamori-Sato M."/>
            <person name="Honoki R."/>
            <person name="Miyazaki D."/>
            <person name="Mochizuki H."/>
            <person name="Umetsu J."/>
            <person name="Higashi K."/>
            <person name="Shibata D."/>
            <person name="Kamiya Y."/>
            <person name="Sato N."/>
            <person name="Nakamura Y."/>
            <person name="Tabata S."/>
            <person name="Ida S."/>
            <person name="Kurokawa K."/>
            <person name="Ohta H."/>
        </authorList>
    </citation>
    <scope>NUCLEOTIDE SEQUENCE [LARGE SCALE GENOMIC DNA]</scope>
    <source>
        <strain evidence="3 4">NIES-2285</strain>
    </source>
</reference>
<organism evidence="3 4">
    <name type="scientific">Klebsormidium nitens</name>
    <name type="common">Green alga</name>
    <name type="synonym">Ulothrix nitens</name>
    <dbReference type="NCBI Taxonomy" id="105231"/>
    <lineage>
        <taxon>Eukaryota</taxon>
        <taxon>Viridiplantae</taxon>
        <taxon>Streptophyta</taxon>
        <taxon>Klebsormidiophyceae</taxon>
        <taxon>Klebsormidiales</taxon>
        <taxon>Klebsormidiaceae</taxon>
        <taxon>Klebsormidium</taxon>
    </lineage>
</organism>
<feature type="region of interest" description="Disordered" evidence="2">
    <location>
        <begin position="607"/>
        <end position="627"/>
    </location>
</feature>
<feature type="compositionally biased region" description="Polar residues" evidence="2">
    <location>
        <begin position="61"/>
        <end position="72"/>
    </location>
</feature>
<protein>
    <submittedName>
        <fullName evidence="3">Uncharacterized protein</fullName>
    </submittedName>
</protein>
<name>A0A1Y1I7E8_KLENI</name>
<keyword evidence="4" id="KW-1185">Reference proteome</keyword>
<dbReference type="GO" id="GO:0003341">
    <property type="term" value="P:cilium movement"/>
    <property type="evidence" value="ECO:0007669"/>
    <property type="project" value="InterPro"/>
</dbReference>
<feature type="region of interest" description="Disordered" evidence="2">
    <location>
        <begin position="1"/>
        <end position="95"/>
    </location>
</feature>
<feature type="compositionally biased region" description="Polar residues" evidence="2">
    <location>
        <begin position="574"/>
        <end position="589"/>
    </location>
</feature>
<dbReference type="InterPro" id="IPR033192">
    <property type="entry name" value="ODAD3"/>
</dbReference>
<dbReference type="GO" id="GO:0036158">
    <property type="term" value="P:outer dynein arm assembly"/>
    <property type="evidence" value="ECO:0007669"/>
    <property type="project" value="InterPro"/>
</dbReference>
<accession>A0A1Y1I7E8</accession>
<feature type="compositionally biased region" description="Polar residues" evidence="2">
    <location>
        <begin position="729"/>
        <end position="743"/>
    </location>
</feature>
<dbReference type="PANTHER" id="PTHR46518:SF1">
    <property type="entry name" value="OUTER DYNEIN ARM-DOCKING COMPLEX SUBUNIT 3"/>
    <property type="match status" value="1"/>
</dbReference>
<feature type="region of interest" description="Disordered" evidence="2">
    <location>
        <begin position="726"/>
        <end position="796"/>
    </location>
</feature>
<feature type="compositionally biased region" description="Polar residues" evidence="2">
    <location>
        <begin position="767"/>
        <end position="793"/>
    </location>
</feature>
<feature type="region of interest" description="Disordered" evidence="2">
    <location>
        <begin position="813"/>
        <end position="841"/>
    </location>
</feature>
<gene>
    <name evidence="3" type="ORF">KFL_002310060</name>
</gene>
<feature type="coiled-coil region" evidence="1">
    <location>
        <begin position="257"/>
        <end position="291"/>
    </location>
</feature>
<feature type="coiled-coil region" evidence="1">
    <location>
        <begin position="361"/>
        <end position="424"/>
    </location>
</feature>
<feature type="compositionally biased region" description="Low complexity" evidence="2">
    <location>
        <begin position="20"/>
        <end position="31"/>
    </location>
</feature>
<evidence type="ECO:0000313" key="4">
    <source>
        <dbReference type="Proteomes" id="UP000054558"/>
    </source>
</evidence>
<dbReference type="PANTHER" id="PTHR46518">
    <property type="entry name" value="COILED-COIL DOMAIN-CONTAINING PROTEIN 151"/>
    <property type="match status" value="1"/>
</dbReference>
<feature type="region of interest" description="Disordered" evidence="2">
    <location>
        <begin position="545"/>
        <end position="590"/>
    </location>
</feature>
<dbReference type="GO" id="GO:0005929">
    <property type="term" value="C:cilium"/>
    <property type="evidence" value="ECO:0007669"/>
    <property type="project" value="InterPro"/>
</dbReference>
<evidence type="ECO:0000256" key="2">
    <source>
        <dbReference type="SAM" id="MobiDB-lite"/>
    </source>
</evidence>
<feature type="region of interest" description="Disordered" evidence="2">
    <location>
        <begin position="967"/>
        <end position="1009"/>
    </location>
</feature>
<keyword evidence="1" id="KW-0175">Coiled coil</keyword>
<feature type="compositionally biased region" description="Basic and acidic residues" evidence="2">
    <location>
        <begin position="967"/>
        <end position="993"/>
    </location>
</feature>
<dbReference type="Proteomes" id="UP000054558">
    <property type="component" value="Unassembled WGS sequence"/>
</dbReference>
<evidence type="ECO:0000313" key="3">
    <source>
        <dbReference type="EMBL" id="GAQ85349.1"/>
    </source>
</evidence>
<evidence type="ECO:0000256" key="1">
    <source>
        <dbReference type="SAM" id="Coils"/>
    </source>
</evidence>
<feature type="region of interest" description="Disordered" evidence="2">
    <location>
        <begin position="109"/>
        <end position="140"/>
    </location>
</feature>
<feature type="compositionally biased region" description="Polar residues" evidence="2">
    <location>
        <begin position="32"/>
        <end position="50"/>
    </location>
</feature>
<dbReference type="AlphaFoldDB" id="A0A1Y1I7E8"/>